<organism evidence="3">
    <name type="scientific">Diabrotica virgifera virgifera</name>
    <name type="common">western corn rootworm</name>
    <dbReference type="NCBI Taxonomy" id="50390"/>
    <lineage>
        <taxon>Eukaryota</taxon>
        <taxon>Metazoa</taxon>
        <taxon>Ecdysozoa</taxon>
        <taxon>Arthropoda</taxon>
        <taxon>Hexapoda</taxon>
        <taxon>Insecta</taxon>
        <taxon>Pterygota</taxon>
        <taxon>Neoptera</taxon>
        <taxon>Endopterygota</taxon>
        <taxon>Coleoptera</taxon>
        <taxon>Polyphaga</taxon>
        <taxon>Cucujiformia</taxon>
        <taxon>Chrysomeloidea</taxon>
        <taxon>Chrysomelidae</taxon>
        <taxon>Galerucinae</taxon>
        <taxon>Diabroticina</taxon>
        <taxon>Diabroticites</taxon>
        <taxon>Diabrotica</taxon>
    </lineage>
</organism>
<dbReference type="GO" id="GO:0005737">
    <property type="term" value="C:cytoplasm"/>
    <property type="evidence" value="ECO:0007669"/>
    <property type="project" value="TreeGrafter"/>
</dbReference>
<dbReference type="GO" id="GO:0019888">
    <property type="term" value="F:protein phosphatase regulator activity"/>
    <property type="evidence" value="ECO:0007669"/>
    <property type="project" value="InterPro"/>
</dbReference>
<sequence length="514" mass="57494">MENPEEILHSLEEFSKMKPKDIPRELEEYLCFVAKTGNPIYQWPIIKSLFREKLINVITDFYESCPSVDIPPCPNVEMFNYDMMKNFILEKLDTFASAPFTVQRICELLTTPRKEYSRIDKYMRALEKNILVVSTVEPGRRSAENGEEGIMNGIESEHLPESSNSSHDINIEDMDESPSNWNRHDQDVPVSYKNGESEDLSKSEMEPATEEPATSFETEETKTEVPSSSTAEEPKAQTPETVITCTSTEETIETFVSIEPQEGTYQNLSEDSNTDSNSSDSSSSASVPEVKETVPIEEKQPAEEALEVDTTAVDTTDVPNQTETEVQKPESITEAEIEPTEPLIEETQFEITQVESTRELPTETPIEDISTEEVTPGPSEPEVLESLPEISEPTVAVEIEDKEAEVVVEKSLDAPEDTLPVAPEVDVPVPEELENIVDSSTDDKKEEEDISEKLPQEEISESEKIETTNDADTATNELPDTKELSEESPMEVDVSQDKKSETEEPSSSVEPFLA</sequence>
<feature type="compositionally biased region" description="Basic and acidic residues" evidence="2">
    <location>
        <begin position="289"/>
        <end position="302"/>
    </location>
</feature>
<feature type="compositionally biased region" description="Low complexity" evidence="2">
    <location>
        <begin position="308"/>
        <end position="318"/>
    </location>
</feature>
<reference evidence="3" key="1">
    <citation type="submission" date="2025-08" db="UniProtKB">
        <authorList>
            <consortium name="RefSeq"/>
        </authorList>
    </citation>
    <scope>IDENTIFICATION</scope>
    <source>
        <tissue evidence="3">Whole insect</tissue>
    </source>
</reference>
<feature type="region of interest" description="Disordered" evidence="2">
    <location>
        <begin position="154"/>
        <end position="390"/>
    </location>
</feature>
<evidence type="ECO:0000256" key="1">
    <source>
        <dbReference type="ARBA" id="ARBA00009207"/>
    </source>
</evidence>
<dbReference type="Pfam" id="PF09184">
    <property type="entry name" value="PPP4R2"/>
    <property type="match status" value="1"/>
</dbReference>
<protein>
    <submittedName>
        <fullName evidence="3">Serine/threonine-protein phosphatase 4 regulatory subunit 2</fullName>
    </submittedName>
</protein>
<feature type="region of interest" description="Disordered" evidence="2">
    <location>
        <begin position="408"/>
        <end position="514"/>
    </location>
</feature>
<dbReference type="RefSeq" id="XP_028139408.1">
    <property type="nucleotide sequence ID" value="XM_028283607.1"/>
</dbReference>
<feature type="compositionally biased region" description="Low complexity" evidence="2">
    <location>
        <begin position="267"/>
        <end position="286"/>
    </location>
</feature>
<dbReference type="InterPro" id="IPR015267">
    <property type="entry name" value="PPP4R2"/>
</dbReference>
<accession>A0A6P7G312</accession>
<dbReference type="GO" id="GO:0030289">
    <property type="term" value="C:protein phosphatase 4 complex"/>
    <property type="evidence" value="ECO:0007669"/>
    <property type="project" value="InterPro"/>
</dbReference>
<feature type="compositionally biased region" description="Acidic residues" evidence="2">
    <location>
        <begin position="333"/>
        <end position="348"/>
    </location>
</feature>
<evidence type="ECO:0000313" key="3">
    <source>
        <dbReference type="RefSeq" id="XP_028139408.1"/>
    </source>
</evidence>
<feature type="compositionally biased region" description="Basic and acidic residues" evidence="2">
    <location>
        <begin position="451"/>
        <end position="467"/>
    </location>
</feature>
<gene>
    <name evidence="3" type="primary">LOC114333666</name>
</gene>
<dbReference type="InParanoid" id="A0A6P7G312"/>
<dbReference type="GO" id="GO:0005634">
    <property type="term" value="C:nucleus"/>
    <property type="evidence" value="ECO:0007669"/>
    <property type="project" value="TreeGrafter"/>
</dbReference>
<feature type="compositionally biased region" description="Basic and acidic residues" evidence="2">
    <location>
        <begin position="195"/>
        <end position="205"/>
    </location>
</feature>
<dbReference type="PANTHER" id="PTHR16487:SF0">
    <property type="entry name" value="PROTEIN PHOSPHATASE 4 REGULATORY SUBUNIT 2-RELATED"/>
    <property type="match status" value="1"/>
</dbReference>
<name>A0A6P7G312_DIAVI</name>
<dbReference type="AlphaFoldDB" id="A0A6P7G312"/>
<feature type="compositionally biased region" description="Low complexity" evidence="2">
    <location>
        <begin position="376"/>
        <end position="390"/>
    </location>
</feature>
<comment type="similarity">
    <text evidence="1">Belongs to the PPP4R2 family.</text>
</comment>
<evidence type="ECO:0000256" key="2">
    <source>
        <dbReference type="SAM" id="MobiDB-lite"/>
    </source>
</evidence>
<dbReference type="PANTHER" id="PTHR16487">
    <property type="entry name" value="PPP4R2-RELATED PROTEIN"/>
    <property type="match status" value="1"/>
</dbReference>
<proteinExistence type="inferred from homology"/>
<feature type="compositionally biased region" description="Low complexity" evidence="2">
    <location>
        <begin position="505"/>
        <end position="514"/>
    </location>
</feature>
<feature type="compositionally biased region" description="Low complexity" evidence="2">
    <location>
        <begin position="240"/>
        <end position="249"/>
    </location>
</feature>